<gene>
    <name evidence="1" type="ORF">AFUS01_LOCUS6266</name>
</gene>
<organism evidence="1 2">
    <name type="scientific">Allacma fusca</name>
    <dbReference type="NCBI Taxonomy" id="39272"/>
    <lineage>
        <taxon>Eukaryota</taxon>
        <taxon>Metazoa</taxon>
        <taxon>Ecdysozoa</taxon>
        <taxon>Arthropoda</taxon>
        <taxon>Hexapoda</taxon>
        <taxon>Collembola</taxon>
        <taxon>Symphypleona</taxon>
        <taxon>Sminthuridae</taxon>
        <taxon>Allacma</taxon>
    </lineage>
</organism>
<keyword evidence="2" id="KW-1185">Reference proteome</keyword>
<proteinExistence type="predicted"/>
<evidence type="ECO:0000313" key="2">
    <source>
        <dbReference type="Proteomes" id="UP000708208"/>
    </source>
</evidence>
<sequence>MAQLYQLLPAVNNSLWIFQRREYGKIAEEYQRRSAICCTGSLIDKARKTSSPNEDKLETLISFSNTVQNLVANMRILKGTLYMLNPELTDELASKMPSHLKLKWGRFVLKQSDPITLDHFANWLDSVANAASITSIFTSKTVSENVDNTSLHQRRDRKRNFANTVLTVTEDKKNENASKAKRVPAF</sequence>
<dbReference type="Proteomes" id="UP000708208">
    <property type="component" value="Unassembled WGS sequence"/>
</dbReference>
<name>A0A8J2NKV5_9HEXA</name>
<comment type="caution">
    <text evidence="1">The sequence shown here is derived from an EMBL/GenBank/DDBJ whole genome shotgun (WGS) entry which is preliminary data.</text>
</comment>
<evidence type="ECO:0000313" key="1">
    <source>
        <dbReference type="EMBL" id="CAG7716776.1"/>
    </source>
</evidence>
<accession>A0A8J2NKV5</accession>
<dbReference type="OrthoDB" id="8047691at2759"/>
<dbReference type="EMBL" id="CAJVCH010041162">
    <property type="protein sequence ID" value="CAG7716776.1"/>
    <property type="molecule type" value="Genomic_DNA"/>
</dbReference>
<reference evidence="1" key="1">
    <citation type="submission" date="2021-06" db="EMBL/GenBank/DDBJ databases">
        <authorList>
            <person name="Hodson N. C."/>
            <person name="Mongue J. A."/>
            <person name="Jaron S. K."/>
        </authorList>
    </citation>
    <scope>NUCLEOTIDE SEQUENCE</scope>
</reference>
<protein>
    <submittedName>
        <fullName evidence="1">Uncharacterized protein</fullName>
    </submittedName>
</protein>
<dbReference type="AlphaFoldDB" id="A0A8J2NKV5"/>